<dbReference type="Pfam" id="PF10049">
    <property type="entry name" value="DUF2283"/>
    <property type="match status" value="1"/>
</dbReference>
<protein>
    <submittedName>
        <fullName evidence="1">DUF2283 domain-containing protein</fullName>
    </submittedName>
</protein>
<sequence length="81" mass="9083">MADVRVTYDHESNSAYIYLFDPKVRPKVARMYPCDPVDVGGMINLDFDESGCLVGIEVLAARSKLPRYLLDMAERPDVGNC</sequence>
<evidence type="ECO:0000313" key="2">
    <source>
        <dbReference type="Proteomes" id="UP001550348"/>
    </source>
</evidence>
<dbReference type="InterPro" id="IPR019270">
    <property type="entry name" value="DUF2283"/>
</dbReference>
<accession>A0ABV2VW78</accession>
<name>A0ABV2VW78_9ACTN</name>
<reference evidence="1 2" key="1">
    <citation type="submission" date="2024-06" db="EMBL/GenBank/DDBJ databases">
        <title>The Natural Products Discovery Center: Release of the First 8490 Sequenced Strains for Exploring Actinobacteria Biosynthetic Diversity.</title>
        <authorList>
            <person name="Kalkreuter E."/>
            <person name="Kautsar S.A."/>
            <person name="Yang D."/>
            <person name="Bader C.D."/>
            <person name="Teijaro C.N."/>
            <person name="Fluegel L."/>
            <person name="Davis C.M."/>
            <person name="Simpson J.R."/>
            <person name="Lauterbach L."/>
            <person name="Steele A.D."/>
            <person name="Gui C."/>
            <person name="Meng S."/>
            <person name="Li G."/>
            <person name="Viehrig K."/>
            <person name="Ye F."/>
            <person name="Su P."/>
            <person name="Kiefer A.F."/>
            <person name="Nichols A."/>
            <person name="Cepeda A.J."/>
            <person name="Yan W."/>
            <person name="Fan B."/>
            <person name="Jiang Y."/>
            <person name="Adhikari A."/>
            <person name="Zheng C.-J."/>
            <person name="Schuster L."/>
            <person name="Cowan T.M."/>
            <person name="Smanski M.J."/>
            <person name="Chevrette M.G."/>
            <person name="De Carvalho L.P.S."/>
            <person name="Shen B."/>
        </authorList>
    </citation>
    <scope>NUCLEOTIDE SEQUENCE [LARGE SCALE GENOMIC DNA]</scope>
    <source>
        <strain evidence="1 2">NPDC006286</strain>
    </source>
</reference>
<comment type="caution">
    <text evidence="1">The sequence shown here is derived from an EMBL/GenBank/DDBJ whole genome shotgun (WGS) entry which is preliminary data.</text>
</comment>
<evidence type="ECO:0000313" key="1">
    <source>
        <dbReference type="EMBL" id="MEU0157044.1"/>
    </source>
</evidence>
<dbReference type="EMBL" id="JBEXRX010000299">
    <property type="protein sequence ID" value="MEU0157044.1"/>
    <property type="molecule type" value="Genomic_DNA"/>
</dbReference>
<dbReference type="Proteomes" id="UP001550348">
    <property type="component" value="Unassembled WGS sequence"/>
</dbReference>
<organism evidence="1 2">
    <name type="scientific">Micromonospora fulviviridis</name>
    <dbReference type="NCBI Taxonomy" id="47860"/>
    <lineage>
        <taxon>Bacteria</taxon>
        <taxon>Bacillati</taxon>
        <taxon>Actinomycetota</taxon>
        <taxon>Actinomycetes</taxon>
        <taxon>Micromonosporales</taxon>
        <taxon>Micromonosporaceae</taxon>
        <taxon>Micromonospora</taxon>
    </lineage>
</organism>
<dbReference type="RefSeq" id="WP_355668510.1">
    <property type="nucleotide sequence ID" value="NZ_JBEXRX010000299.1"/>
</dbReference>
<gene>
    <name evidence="1" type="ORF">ABZ071_35375</name>
</gene>
<proteinExistence type="predicted"/>
<keyword evidence="2" id="KW-1185">Reference proteome</keyword>